<proteinExistence type="predicted"/>
<dbReference type="GO" id="GO:0000976">
    <property type="term" value="F:transcription cis-regulatory region binding"/>
    <property type="evidence" value="ECO:0007669"/>
    <property type="project" value="TreeGrafter"/>
</dbReference>
<dbReference type="PANTHER" id="PTHR48111:SF1">
    <property type="entry name" value="TWO-COMPONENT RESPONSE REGULATOR ORR33"/>
    <property type="match status" value="1"/>
</dbReference>
<dbReference type="CDD" id="cd17574">
    <property type="entry name" value="REC_OmpR"/>
    <property type="match status" value="1"/>
</dbReference>
<dbReference type="InterPro" id="IPR001867">
    <property type="entry name" value="OmpR/PhoB-type_DNA-bd"/>
</dbReference>
<evidence type="ECO:0000256" key="6">
    <source>
        <dbReference type="PROSITE-ProRule" id="PRU00169"/>
    </source>
</evidence>
<evidence type="ECO:0000313" key="10">
    <source>
        <dbReference type="EMBL" id="OUQ36047.1"/>
    </source>
</evidence>
<keyword evidence="4 7" id="KW-0238">DNA-binding</keyword>
<comment type="caution">
    <text evidence="10">The sequence shown here is derived from an EMBL/GenBank/DDBJ whole genome shotgun (WGS) entry which is preliminary data.</text>
</comment>
<accession>A0A1Y4T1I7</accession>
<evidence type="ECO:0000256" key="1">
    <source>
        <dbReference type="ARBA" id="ARBA00022553"/>
    </source>
</evidence>
<dbReference type="InterPro" id="IPR039420">
    <property type="entry name" value="WalR-like"/>
</dbReference>
<evidence type="ECO:0000313" key="11">
    <source>
        <dbReference type="Proteomes" id="UP000195305"/>
    </source>
</evidence>
<reference evidence="10 11" key="1">
    <citation type="journal article" date="2018" name="BMC Genomics">
        <title>Whole genome sequencing and function prediction of 133 gut anaerobes isolated from chicken caecum in pure cultures.</title>
        <authorList>
            <person name="Medvecky M."/>
            <person name="Cejkova D."/>
            <person name="Polansky O."/>
            <person name="Karasova D."/>
            <person name="Kubasova T."/>
            <person name="Cizek A."/>
            <person name="Rychlik I."/>
        </authorList>
    </citation>
    <scope>NUCLEOTIDE SEQUENCE [LARGE SCALE GENOMIC DNA]</scope>
    <source>
        <strain evidence="10 11">An13</strain>
    </source>
</reference>
<evidence type="ECO:0000256" key="5">
    <source>
        <dbReference type="ARBA" id="ARBA00023163"/>
    </source>
</evidence>
<feature type="domain" description="OmpR/PhoB-type" evidence="9">
    <location>
        <begin position="123"/>
        <end position="219"/>
    </location>
</feature>
<dbReference type="InterPro" id="IPR001789">
    <property type="entry name" value="Sig_transdc_resp-reg_receiver"/>
</dbReference>
<dbReference type="Proteomes" id="UP000195305">
    <property type="component" value="Unassembled WGS sequence"/>
</dbReference>
<dbReference type="PROSITE" id="PS50110">
    <property type="entry name" value="RESPONSE_REGULATORY"/>
    <property type="match status" value="1"/>
</dbReference>
<dbReference type="InterPro" id="IPR036388">
    <property type="entry name" value="WH-like_DNA-bd_sf"/>
</dbReference>
<keyword evidence="11" id="KW-1185">Reference proteome</keyword>
<dbReference type="RefSeq" id="WP_087357104.1">
    <property type="nucleotide sequence ID" value="NZ_NFLJ01000004.1"/>
</dbReference>
<dbReference type="InterPro" id="IPR011006">
    <property type="entry name" value="CheY-like_superfamily"/>
</dbReference>
<organism evidence="10 11">
    <name type="scientific">Massilimicrobiota timonensis</name>
    <dbReference type="NCBI Taxonomy" id="1776392"/>
    <lineage>
        <taxon>Bacteria</taxon>
        <taxon>Bacillati</taxon>
        <taxon>Bacillota</taxon>
        <taxon>Erysipelotrichia</taxon>
        <taxon>Erysipelotrichales</taxon>
        <taxon>Erysipelotrichaceae</taxon>
        <taxon>Massilimicrobiota</taxon>
    </lineage>
</organism>
<feature type="DNA-binding region" description="OmpR/PhoB-type" evidence="7">
    <location>
        <begin position="123"/>
        <end position="219"/>
    </location>
</feature>
<evidence type="ECO:0000256" key="2">
    <source>
        <dbReference type="ARBA" id="ARBA00023012"/>
    </source>
</evidence>
<dbReference type="GO" id="GO:0000156">
    <property type="term" value="F:phosphorelay response regulator activity"/>
    <property type="evidence" value="ECO:0007669"/>
    <property type="project" value="TreeGrafter"/>
</dbReference>
<evidence type="ECO:0000259" key="9">
    <source>
        <dbReference type="PROSITE" id="PS51755"/>
    </source>
</evidence>
<feature type="domain" description="Response regulatory" evidence="8">
    <location>
        <begin position="3"/>
        <end position="115"/>
    </location>
</feature>
<dbReference type="CDD" id="cd00383">
    <property type="entry name" value="trans_reg_C"/>
    <property type="match status" value="1"/>
</dbReference>
<dbReference type="PROSITE" id="PS51755">
    <property type="entry name" value="OMPR_PHOB"/>
    <property type="match status" value="1"/>
</dbReference>
<protein>
    <submittedName>
        <fullName evidence="10">DNA-binding response regulator</fullName>
    </submittedName>
</protein>
<evidence type="ECO:0000256" key="3">
    <source>
        <dbReference type="ARBA" id="ARBA00023015"/>
    </source>
</evidence>
<feature type="modified residue" description="4-aspartylphosphate" evidence="6">
    <location>
        <position position="51"/>
    </location>
</feature>
<dbReference type="SMART" id="SM00862">
    <property type="entry name" value="Trans_reg_C"/>
    <property type="match status" value="1"/>
</dbReference>
<evidence type="ECO:0000256" key="7">
    <source>
        <dbReference type="PROSITE-ProRule" id="PRU01091"/>
    </source>
</evidence>
<dbReference type="PANTHER" id="PTHR48111">
    <property type="entry name" value="REGULATOR OF RPOS"/>
    <property type="match status" value="1"/>
</dbReference>
<gene>
    <name evidence="10" type="ORF">B5E75_01885</name>
</gene>
<dbReference type="GO" id="GO:0032993">
    <property type="term" value="C:protein-DNA complex"/>
    <property type="evidence" value="ECO:0007669"/>
    <property type="project" value="TreeGrafter"/>
</dbReference>
<sequence>MYQVLLIEDDFDIRHIIKTYFEKREIQIIEACDGHQGLSLMHSQIQLVLLDIMMPGIDGYEVCQQIRYQYQCPIIFISALSEEDNQLQAYQLGGDDYITKPFLPSILYAKCLAICKRQDPQVSNIKTFHHLQIDYTNHQVYIDSQQIEFTHKEYLLLEYLTKNPYRLLEREQILDAIWGYDYYGEARAVDTYIKKIRKKLGKYQYYIQTVFKVGYLFKDGEENENKD</sequence>
<keyword evidence="5" id="KW-0804">Transcription</keyword>
<name>A0A1Y4T1I7_9FIRM</name>
<dbReference type="OrthoDB" id="9790442at2"/>
<keyword evidence="2" id="KW-0902">Two-component regulatory system</keyword>
<keyword evidence="1 6" id="KW-0597">Phosphoprotein</keyword>
<dbReference type="Gene3D" id="1.10.10.10">
    <property type="entry name" value="Winged helix-like DNA-binding domain superfamily/Winged helix DNA-binding domain"/>
    <property type="match status" value="1"/>
</dbReference>
<dbReference type="SMART" id="SM00448">
    <property type="entry name" value="REC"/>
    <property type="match status" value="1"/>
</dbReference>
<dbReference type="GO" id="GO:0005829">
    <property type="term" value="C:cytosol"/>
    <property type="evidence" value="ECO:0007669"/>
    <property type="project" value="TreeGrafter"/>
</dbReference>
<keyword evidence="3" id="KW-0805">Transcription regulation</keyword>
<dbReference type="Gene3D" id="3.40.50.2300">
    <property type="match status" value="1"/>
</dbReference>
<evidence type="ECO:0000256" key="4">
    <source>
        <dbReference type="ARBA" id="ARBA00023125"/>
    </source>
</evidence>
<dbReference type="AlphaFoldDB" id="A0A1Y4T1I7"/>
<dbReference type="GO" id="GO:0006355">
    <property type="term" value="P:regulation of DNA-templated transcription"/>
    <property type="evidence" value="ECO:0007669"/>
    <property type="project" value="InterPro"/>
</dbReference>
<dbReference type="Pfam" id="PF00486">
    <property type="entry name" value="Trans_reg_C"/>
    <property type="match status" value="1"/>
</dbReference>
<dbReference type="Pfam" id="PF00072">
    <property type="entry name" value="Response_reg"/>
    <property type="match status" value="1"/>
</dbReference>
<dbReference type="EMBL" id="NFLJ01000004">
    <property type="protein sequence ID" value="OUQ36047.1"/>
    <property type="molecule type" value="Genomic_DNA"/>
</dbReference>
<evidence type="ECO:0000259" key="8">
    <source>
        <dbReference type="PROSITE" id="PS50110"/>
    </source>
</evidence>
<dbReference type="SUPFAM" id="SSF52172">
    <property type="entry name" value="CheY-like"/>
    <property type="match status" value="1"/>
</dbReference>